<feature type="region of interest" description="Disordered" evidence="1">
    <location>
        <begin position="69"/>
        <end position="118"/>
    </location>
</feature>
<evidence type="ECO:0000256" key="1">
    <source>
        <dbReference type="SAM" id="MobiDB-lite"/>
    </source>
</evidence>
<comment type="caution">
    <text evidence="3">The sequence shown here is derived from an EMBL/GenBank/DDBJ whole genome shotgun (WGS) entry which is preliminary data.</text>
</comment>
<protein>
    <submittedName>
        <fullName evidence="3">Uncharacterized protein</fullName>
    </submittedName>
</protein>
<proteinExistence type="predicted"/>
<organism evidence="3 4">
    <name type="scientific">Candidozyma pseudohaemuli</name>
    <dbReference type="NCBI Taxonomy" id="418784"/>
    <lineage>
        <taxon>Eukaryota</taxon>
        <taxon>Fungi</taxon>
        <taxon>Dikarya</taxon>
        <taxon>Ascomycota</taxon>
        <taxon>Saccharomycotina</taxon>
        <taxon>Pichiomycetes</taxon>
        <taxon>Metschnikowiaceae</taxon>
        <taxon>Candidozyma</taxon>
    </lineage>
</organism>
<feature type="region of interest" description="Disordered" evidence="1">
    <location>
        <begin position="135"/>
        <end position="180"/>
    </location>
</feature>
<dbReference type="VEuPathDB" id="FungiDB:C7M61_004290"/>
<keyword evidence="2" id="KW-0472">Membrane</keyword>
<gene>
    <name evidence="3" type="ORF">C7M61_004290</name>
</gene>
<dbReference type="OrthoDB" id="4096756at2759"/>
<keyword evidence="2" id="KW-0812">Transmembrane</keyword>
<dbReference type="GeneID" id="36567678"/>
<sequence>MALSFPFTASMNSLISSQAEVSVDEFADTDSLGHLAHSQAEIEEAETIYSIISGYEDAERDSRFLFMEDFSHNSGSPDKSTELARPDRSTEGQDTFDHETTSSYGTPHASVRDSQRPSISSAELLGRLRSVEIVSNSGSGSRSSKGRYSGSSRSLSSRGGSRVSFSTRSRDSRGLNNLTAGIDSSSGLPVTLYTVQDAEHQPNRWSLFAGNNAPQLSVPPVPGSLSSNSANGVPKAIPEPEAVHHGPFAGGDQPHHSVATISTRALRESGHSVFGAEQSTPYALAPVLPQSSKVSDKEAKRTAHNHMYDDSSVYNHDIEKGPFLQDDEQLTAQPWAKWAFLMVMGLVCVPIYFLLAFGFFDFGGYRHYLPRVPFGPVNRRYFACYTYWQKLWSFVIGLVWLCLVFAAIAIAFGLRARFH</sequence>
<feature type="compositionally biased region" description="Low complexity" evidence="1">
    <location>
        <begin position="135"/>
        <end position="167"/>
    </location>
</feature>
<keyword evidence="4" id="KW-1185">Reference proteome</keyword>
<dbReference type="AlphaFoldDB" id="A0A2P7YIM3"/>
<evidence type="ECO:0000256" key="2">
    <source>
        <dbReference type="SAM" id="Phobius"/>
    </source>
</evidence>
<accession>A0A2P7YIM3</accession>
<keyword evidence="2" id="KW-1133">Transmembrane helix</keyword>
<evidence type="ECO:0000313" key="4">
    <source>
        <dbReference type="Proteomes" id="UP000241107"/>
    </source>
</evidence>
<dbReference type="RefSeq" id="XP_024712281.1">
    <property type="nucleotide sequence ID" value="XM_024859612.1"/>
</dbReference>
<dbReference type="Proteomes" id="UP000241107">
    <property type="component" value="Unassembled WGS sequence"/>
</dbReference>
<dbReference type="EMBL" id="PYFQ01000013">
    <property type="protein sequence ID" value="PSK35808.1"/>
    <property type="molecule type" value="Genomic_DNA"/>
</dbReference>
<feature type="compositionally biased region" description="Basic and acidic residues" evidence="1">
    <location>
        <begin position="79"/>
        <end position="100"/>
    </location>
</feature>
<dbReference type="STRING" id="418784.A0A2P7YIM3"/>
<name>A0A2P7YIM3_9ASCO</name>
<reference evidence="3 4" key="1">
    <citation type="submission" date="2018-03" db="EMBL/GenBank/DDBJ databases">
        <title>Candida pseudohaemulonii genome assembly and annotation.</title>
        <authorList>
            <person name="Munoz J.F."/>
            <person name="Gade L.G."/>
            <person name="Chow N.A."/>
            <person name="Litvintseva A.P."/>
            <person name="Loparev V.N."/>
            <person name="Cuomo C.A."/>
        </authorList>
    </citation>
    <scope>NUCLEOTIDE SEQUENCE [LARGE SCALE GENOMIC DNA]</scope>
    <source>
        <strain evidence="3 4">B12108</strain>
    </source>
</reference>
<feature type="transmembrane region" description="Helical" evidence="2">
    <location>
        <begin position="391"/>
        <end position="414"/>
    </location>
</feature>
<evidence type="ECO:0000313" key="3">
    <source>
        <dbReference type="EMBL" id="PSK35808.1"/>
    </source>
</evidence>
<feature type="transmembrane region" description="Helical" evidence="2">
    <location>
        <begin position="338"/>
        <end position="360"/>
    </location>
</feature>